<organism evidence="1 2">
    <name type="scientific">Sinorhizobium sojae CCBAU 05684</name>
    <dbReference type="NCBI Taxonomy" id="716928"/>
    <lineage>
        <taxon>Bacteria</taxon>
        <taxon>Pseudomonadati</taxon>
        <taxon>Pseudomonadota</taxon>
        <taxon>Alphaproteobacteria</taxon>
        <taxon>Hyphomicrobiales</taxon>
        <taxon>Rhizobiaceae</taxon>
        <taxon>Sinorhizobium/Ensifer group</taxon>
        <taxon>Sinorhizobium</taxon>
    </lineage>
</organism>
<dbReference type="KEGG" id="esj:SJ05684_c17050"/>
<evidence type="ECO:0000313" key="2">
    <source>
        <dbReference type="Proteomes" id="UP000217211"/>
    </source>
</evidence>
<gene>
    <name evidence="1" type="ORF">SJ05684_c17050</name>
</gene>
<keyword evidence="2" id="KW-1185">Reference proteome</keyword>
<protein>
    <submittedName>
        <fullName evidence="1">Uncharacterized protein</fullName>
    </submittedName>
</protein>
<name>A0A249PBQ9_9HYPH</name>
<dbReference type="AlphaFoldDB" id="A0A249PBQ9"/>
<sequence>MKPVSVRLNTDLCASERREAMKVRRLALEPERGAVAVPIDHHTL</sequence>
<dbReference type="Proteomes" id="UP000217211">
    <property type="component" value="Chromosome"/>
</dbReference>
<evidence type="ECO:0000313" key="1">
    <source>
        <dbReference type="EMBL" id="ASY63147.1"/>
    </source>
</evidence>
<dbReference type="EMBL" id="CP023067">
    <property type="protein sequence ID" value="ASY63147.1"/>
    <property type="molecule type" value="Genomic_DNA"/>
</dbReference>
<proteinExistence type="predicted"/>
<reference evidence="1 2" key="1">
    <citation type="submission" date="2017-08" db="EMBL/GenBank/DDBJ databases">
        <title>Multipartite genome sequences of Sinorhizobium species nodulating soybeans.</title>
        <authorList>
            <person name="Tian C.F."/>
        </authorList>
    </citation>
    <scope>NUCLEOTIDE SEQUENCE [LARGE SCALE GENOMIC DNA]</scope>
    <source>
        <strain evidence="1 2">CCBAU 05684</strain>
    </source>
</reference>
<accession>A0A249PBQ9</accession>